<proteinExistence type="predicted"/>
<gene>
    <name evidence="2" type="ORF">QVN42_01275</name>
</gene>
<accession>A0AAW7JTF8</accession>
<evidence type="ECO:0000256" key="1">
    <source>
        <dbReference type="SAM" id="Phobius"/>
    </source>
</evidence>
<keyword evidence="1" id="KW-1133">Transmembrane helix</keyword>
<sequence length="38" mass="4678">MFNKLFSMLINNVRAHLVFYICLWLILLALDIYFFFYA</sequence>
<comment type="caution">
    <text evidence="2">The sequence shown here is derived from an EMBL/GenBank/DDBJ whole genome shotgun (WGS) entry which is preliminary data.</text>
</comment>
<dbReference type="Proteomes" id="UP001167864">
    <property type="component" value="Unassembled WGS sequence"/>
</dbReference>
<dbReference type="Pfam" id="PF10968">
    <property type="entry name" value="DUF2770"/>
    <property type="match status" value="1"/>
</dbReference>
<dbReference type="RefSeq" id="WP_049596438.1">
    <property type="nucleotide sequence ID" value="NZ_CPYD01000001.1"/>
</dbReference>
<evidence type="ECO:0000313" key="3">
    <source>
        <dbReference type="Proteomes" id="UP001167864"/>
    </source>
</evidence>
<evidence type="ECO:0000313" key="2">
    <source>
        <dbReference type="EMBL" id="MDN0086038.1"/>
    </source>
</evidence>
<dbReference type="InterPro" id="IPR024494">
    <property type="entry name" value="DUF2770"/>
</dbReference>
<dbReference type="EMBL" id="JAUEHU010000001">
    <property type="protein sequence ID" value="MDN0086038.1"/>
    <property type="molecule type" value="Genomic_DNA"/>
</dbReference>
<protein>
    <submittedName>
        <fullName evidence="2">DUF2770 family protein</fullName>
    </submittedName>
</protein>
<keyword evidence="1" id="KW-0472">Membrane</keyword>
<keyword evidence="1" id="KW-0812">Transmembrane</keyword>
<feature type="transmembrane region" description="Helical" evidence="1">
    <location>
        <begin position="17"/>
        <end position="36"/>
    </location>
</feature>
<name>A0AAW7JTF8_9GAMM</name>
<dbReference type="AlphaFoldDB" id="A0AAW7JTF8"/>
<organism evidence="2 3">
    <name type="scientific">Yersinia nurmii</name>
    <dbReference type="NCBI Taxonomy" id="685706"/>
    <lineage>
        <taxon>Bacteria</taxon>
        <taxon>Pseudomonadati</taxon>
        <taxon>Pseudomonadota</taxon>
        <taxon>Gammaproteobacteria</taxon>
        <taxon>Enterobacterales</taxon>
        <taxon>Yersiniaceae</taxon>
        <taxon>Yersinia</taxon>
    </lineage>
</organism>
<reference evidence="2" key="1">
    <citation type="submission" date="2023-06" db="EMBL/GenBank/DDBJ databases">
        <authorList>
            <person name="Polev D.E."/>
            <person name="Saitova A.T."/>
            <person name="Bogumilchik E.A."/>
            <person name="Kokorina G.I."/>
            <person name="Voskresenskaia E.A."/>
        </authorList>
    </citation>
    <scope>NUCLEOTIDE SEQUENCE</scope>
    <source>
        <strain evidence="2">2145 StPb PI</strain>
    </source>
</reference>